<name>A0A2V3ZUK9_9BACT</name>
<dbReference type="Gene3D" id="3.40.605.10">
    <property type="entry name" value="Aldehyde Dehydrogenase, Chain A, domain 1"/>
    <property type="match status" value="1"/>
</dbReference>
<dbReference type="GO" id="GO:0009898">
    <property type="term" value="C:cytoplasmic side of plasma membrane"/>
    <property type="evidence" value="ECO:0007669"/>
    <property type="project" value="TreeGrafter"/>
</dbReference>
<dbReference type="OrthoDB" id="9762913at2"/>
<evidence type="ECO:0000256" key="6">
    <source>
        <dbReference type="ARBA" id="ARBA00023062"/>
    </source>
</evidence>
<dbReference type="InterPro" id="IPR016161">
    <property type="entry name" value="Ald_DH/histidinol_DH"/>
</dbReference>
<dbReference type="EC" id="1.2.1.88" evidence="3"/>
<comment type="caution">
    <text evidence="10">The sequence shown here is derived from an EMBL/GenBank/DDBJ whole genome shotgun (WGS) entry which is preliminary data.</text>
</comment>
<dbReference type="AlphaFoldDB" id="A0A2V3ZUK9"/>
<accession>A0A2V3ZUK9</accession>
<dbReference type="GO" id="GO:0010133">
    <property type="term" value="P:L-proline catabolic process to L-glutamate"/>
    <property type="evidence" value="ECO:0007669"/>
    <property type="project" value="UniProtKB-UniPathway"/>
</dbReference>
<feature type="domain" description="Aldehyde dehydrogenase" evidence="9">
    <location>
        <begin position="58"/>
        <end position="512"/>
    </location>
</feature>
<dbReference type="UniPathway" id="UPA00261">
    <property type="reaction ID" value="UER00374"/>
</dbReference>
<keyword evidence="5" id="KW-0520">NAD</keyword>
<dbReference type="Proteomes" id="UP000248079">
    <property type="component" value="Unassembled WGS sequence"/>
</dbReference>
<dbReference type="PANTHER" id="PTHR42862">
    <property type="entry name" value="DELTA-1-PYRROLINE-5-CARBOXYLATE DEHYDROGENASE 1, ISOFORM A-RELATED"/>
    <property type="match status" value="1"/>
</dbReference>
<protein>
    <recommendedName>
        <fullName evidence="7">L-glutamate gamma-semialdehyde dehydrogenase</fullName>
        <ecNumber evidence="3">1.2.1.88</ecNumber>
    </recommendedName>
    <alternativeName>
        <fullName evidence="7">L-glutamate gamma-semialdehyde dehydrogenase</fullName>
    </alternativeName>
</protein>
<comment type="similarity">
    <text evidence="2">Belongs to the aldehyde dehydrogenase family.</text>
</comment>
<dbReference type="Pfam" id="PF00171">
    <property type="entry name" value="Aldedh"/>
    <property type="match status" value="1"/>
</dbReference>
<dbReference type="PANTHER" id="PTHR42862:SF1">
    <property type="entry name" value="DELTA-1-PYRROLINE-5-CARBOXYLATE DEHYDROGENASE 2, ISOFORM A-RELATED"/>
    <property type="match status" value="1"/>
</dbReference>
<evidence type="ECO:0000256" key="5">
    <source>
        <dbReference type="ARBA" id="ARBA00023027"/>
    </source>
</evidence>
<proteinExistence type="inferred from homology"/>
<dbReference type="EMBL" id="QFLI01000006">
    <property type="protein sequence ID" value="PXX98983.1"/>
    <property type="molecule type" value="Genomic_DNA"/>
</dbReference>
<dbReference type="Gene3D" id="3.40.309.10">
    <property type="entry name" value="Aldehyde Dehydrogenase, Chain A, domain 2"/>
    <property type="match status" value="1"/>
</dbReference>
<dbReference type="CDD" id="cd07123">
    <property type="entry name" value="ALDH_F4-17_P5CDH"/>
    <property type="match status" value="1"/>
</dbReference>
<evidence type="ECO:0000256" key="8">
    <source>
        <dbReference type="ARBA" id="ARBA00048142"/>
    </source>
</evidence>
<dbReference type="InterPro" id="IPR016162">
    <property type="entry name" value="Ald_DH_N"/>
</dbReference>
<dbReference type="InterPro" id="IPR016160">
    <property type="entry name" value="Ald_DH_CS_CYS"/>
</dbReference>
<dbReference type="GO" id="GO:0003842">
    <property type="term" value="F:L-glutamate gamma-semialdehyde dehydrogenase activity"/>
    <property type="evidence" value="ECO:0007669"/>
    <property type="project" value="UniProtKB-EC"/>
</dbReference>
<comment type="catalytic activity">
    <reaction evidence="8">
        <text>L-glutamate 5-semialdehyde + NAD(+) + H2O = L-glutamate + NADH + 2 H(+)</text>
        <dbReference type="Rhea" id="RHEA:30235"/>
        <dbReference type="ChEBI" id="CHEBI:15377"/>
        <dbReference type="ChEBI" id="CHEBI:15378"/>
        <dbReference type="ChEBI" id="CHEBI:29985"/>
        <dbReference type="ChEBI" id="CHEBI:57540"/>
        <dbReference type="ChEBI" id="CHEBI:57945"/>
        <dbReference type="ChEBI" id="CHEBI:58066"/>
        <dbReference type="EC" id="1.2.1.88"/>
    </reaction>
</comment>
<keyword evidence="11" id="KW-1185">Reference proteome</keyword>
<evidence type="ECO:0000259" key="9">
    <source>
        <dbReference type="Pfam" id="PF00171"/>
    </source>
</evidence>
<evidence type="ECO:0000256" key="2">
    <source>
        <dbReference type="ARBA" id="ARBA00009986"/>
    </source>
</evidence>
<dbReference type="SUPFAM" id="SSF53720">
    <property type="entry name" value="ALDH-like"/>
    <property type="match status" value="1"/>
</dbReference>
<keyword evidence="6" id="KW-0642">Proline metabolism</keyword>
<dbReference type="FunFam" id="3.40.309.10:FF:000005">
    <property type="entry name" value="1-pyrroline-5-carboxylate dehydrogenase 1"/>
    <property type="match status" value="1"/>
</dbReference>
<organism evidence="10 11">
    <name type="scientific">Marinifilum breve</name>
    <dbReference type="NCBI Taxonomy" id="2184082"/>
    <lineage>
        <taxon>Bacteria</taxon>
        <taxon>Pseudomonadati</taxon>
        <taxon>Bacteroidota</taxon>
        <taxon>Bacteroidia</taxon>
        <taxon>Marinilabiliales</taxon>
        <taxon>Marinifilaceae</taxon>
    </lineage>
</organism>
<evidence type="ECO:0000256" key="7">
    <source>
        <dbReference type="ARBA" id="ARBA00032259"/>
    </source>
</evidence>
<dbReference type="InterPro" id="IPR015590">
    <property type="entry name" value="Aldehyde_DH_dom"/>
</dbReference>
<dbReference type="NCBIfam" id="TIGR01236">
    <property type="entry name" value="D1pyr5carbox1"/>
    <property type="match status" value="1"/>
</dbReference>
<keyword evidence="4" id="KW-0560">Oxidoreductase</keyword>
<dbReference type="FunFam" id="3.40.605.10:FF:000006">
    <property type="entry name" value="1-pyrroline-5-carboxylate dehydrogenase"/>
    <property type="match status" value="1"/>
</dbReference>
<dbReference type="InterPro" id="IPR016163">
    <property type="entry name" value="Ald_DH_C"/>
</dbReference>
<gene>
    <name evidence="10" type="primary">pruA</name>
    <name evidence="10" type="ORF">DF185_13955</name>
</gene>
<dbReference type="PROSITE" id="PS00070">
    <property type="entry name" value="ALDEHYDE_DEHYDR_CYS"/>
    <property type="match status" value="1"/>
</dbReference>
<dbReference type="InterPro" id="IPR050485">
    <property type="entry name" value="Proline_metab_enzyme"/>
</dbReference>
<evidence type="ECO:0000313" key="11">
    <source>
        <dbReference type="Proteomes" id="UP000248079"/>
    </source>
</evidence>
<reference evidence="10 11" key="1">
    <citation type="submission" date="2018-05" db="EMBL/GenBank/DDBJ databases">
        <title>Marinifilum breve JC075T sp. nov., a marine bacterium isolated from Yongle Blue Hole in the South China Sea.</title>
        <authorList>
            <person name="Fu T."/>
        </authorList>
    </citation>
    <scope>NUCLEOTIDE SEQUENCE [LARGE SCALE GENOMIC DNA]</scope>
    <source>
        <strain evidence="10 11">JC075</strain>
    </source>
</reference>
<dbReference type="InterPro" id="IPR005931">
    <property type="entry name" value="P5CDH/ALDH4A1"/>
</dbReference>
<dbReference type="RefSeq" id="WP_110361378.1">
    <property type="nucleotide sequence ID" value="NZ_QFLI01000006.1"/>
</dbReference>
<evidence type="ECO:0000256" key="1">
    <source>
        <dbReference type="ARBA" id="ARBA00004786"/>
    </source>
</evidence>
<evidence type="ECO:0000256" key="4">
    <source>
        <dbReference type="ARBA" id="ARBA00023002"/>
    </source>
</evidence>
<evidence type="ECO:0000256" key="3">
    <source>
        <dbReference type="ARBA" id="ARBA00012884"/>
    </source>
</evidence>
<comment type="pathway">
    <text evidence="1">Amino-acid degradation; L-proline degradation into L-glutamate; L-glutamate from L-proline: step 2/2.</text>
</comment>
<sequence length="543" mass="59901">MPKGIYNVPVATNEPIFSYAPGTPERAELQATLKQMRSEVIDVPMYIGNEEVRTDNLFAMTPPHDHKHVLGHYHQGGKEHVQMAIDAALAAKPAWENLAWEHRASIFLKAAELISGPYRMKLNAATMLGQSKNAFQAEIDSACEIADFLRFNVQYMTEIYKQQPMSSKGVWNRVEQRPLEGFIFALTPFNFTAIAGNLPTAPAMMGNTVVWKPSKTAVYSAQVLMEVFKKAGVPDGVINLVYVSGPAAADVIFNSPDFAGIHFTGSTGVFQDIWKTIGNNIHKYKSYPRIVGETGGKDYIFMHPTADVNEVATAITRGAFEYQGQKCSAASRAYIPASKWDAVLKLVQEDLAKIKTGGTEDFTNFHNAVIDETTFDKLASAIDDAKASPDAEIVAGGEYDKSVGYFIKPTVIQAKKADYITMEEELFGPIITIFVYEDDKVDETLDILDQTSIYALTGAIFADCRYAIEKLVKRLTHTAGNFYINDKPTGAVVGQQPFGGGRGSGTNDKAGSMINLLRWVSPRTIKESFVPPVDYMYPNFKED</sequence>
<evidence type="ECO:0000313" key="10">
    <source>
        <dbReference type="EMBL" id="PXX98983.1"/>
    </source>
</evidence>
<dbReference type="GO" id="GO:0004657">
    <property type="term" value="F:proline dehydrogenase activity"/>
    <property type="evidence" value="ECO:0007669"/>
    <property type="project" value="UniProtKB-ARBA"/>
</dbReference>